<feature type="domain" description="Response regulatory" evidence="9">
    <location>
        <begin position="10"/>
        <end position="125"/>
    </location>
</feature>
<dbReference type="FunFam" id="3.40.50.300:FF:000006">
    <property type="entry name" value="DNA-binding transcriptional regulator NtrC"/>
    <property type="match status" value="1"/>
</dbReference>
<dbReference type="GO" id="GO:0005524">
    <property type="term" value="F:ATP binding"/>
    <property type="evidence" value="ECO:0007669"/>
    <property type="project" value="UniProtKB-KW"/>
</dbReference>
<dbReference type="Gene3D" id="1.10.10.60">
    <property type="entry name" value="Homeodomain-like"/>
    <property type="match status" value="1"/>
</dbReference>
<dbReference type="HOGENOM" id="CLU_000445_0_6_7"/>
<dbReference type="PATRIC" id="fig|1167006.5.peg.2868"/>
<dbReference type="SUPFAM" id="SSF52540">
    <property type="entry name" value="P-loop containing nucleoside triphosphate hydrolases"/>
    <property type="match status" value="1"/>
</dbReference>
<keyword evidence="11" id="KW-1185">Reference proteome</keyword>
<name>M1NHW0_DESSD</name>
<feature type="domain" description="Sigma-54 factor interaction" evidence="8">
    <location>
        <begin position="150"/>
        <end position="379"/>
    </location>
</feature>
<dbReference type="SMART" id="SM00448">
    <property type="entry name" value="REC"/>
    <property type="match status" value="1"/>
</dbReference>
<dbReference type="PROSITE" id="PS50045">
    <property type="entry name" value="SIGMA54_INTERACT_4"/>
    <property type="match status" value="1"/>
</dbReference>
<dbReference type="KEGG" id="dsf:UWK_02648"/>
<dbReference type="GO" id="GO:0003677">
    <property type="term" value="F:DNA binding"/>
    <property type="evidence" value="ECO:0007669"/>
    <property type="project" value="UniProtKB-KW"/>
</dbReference>
<gene>
    <name evidence="10" type="ordered locus">UWK_02648</name>
</gene>
<dbReference type="STRING" id="1167006.UWK_02648"/>
<keyword evidence="3" id="KW-0067">ATP-binding</keyword>
<dbReference type="InterPro" id="IPR001789">
    <property type="entry name" value="Sig_transdc_resp-reg_receiver"/>
</dbReference>
<dbReference type="Proteomes" id="UP000011721">
    <property type="component" value="Chromosome"/>
</dbReference>
<evidence type="ECO:0000256" key="6">
    <source>
        <dbReference type="ARBA" id="ARBA00023163"/>
    </source>
</evidence>
<dbReference type="AlphaFoldDB" id="M1NHW0"/>
<dbReference type="InterPro" id="IPR011006">
    <property type="entry name" value="CheY-like_superfamily"/>
</dbReference>
<dbReference type="RefSeq" id="WP_015404870.1">
    <property type="nucleotide sequence ID" value="NC_020304.1"/>
</dbReference>
<dbReference type="SUPFAM" id="SSF46689">
    <property type="entry name" value="Homeodomain-like"/>
    <property type="match status" value="1"/>
</dbReference>
<evidence type="ECO:0000313" key="10">
    <source>
        <dbReference type="EMBL" id="AGF79184.1"/>
    </source>
</evidence>
<evidence type="ECO:0000313" key="11">
    <source>
        <dbReference type="Proteomes" id="UP000011721"/>
    </source>
</evidence>
<evidence type="ECO:0000256" key="3">
    <source>
        <dbReference type="ARBA" id="ARBA00022840"/>
    </source>
</evidence>
<dbReference type="FunFam" id="3.40.50.2300:FF:000018">
    <property type="entry name" value="DNA-binding transcriptional regulator NtrC"/>
    <property type="match status" value="1"/>
</dbReference>
<evidence type="ECO:0000256" key="4">
    <source>
        <dbReference type="ARBA" id="ARBA00023012"/>
    </source>
</evidence>
<dbReference type="GO" id="GO:0006355">
    <property type="term" value="P:regulation of DNA-templated transcription"/>
    <property type="evidence" value="ECO:0007669"/>
    <property type="project" value="InterPro"/>
</dbReference>
<protein>
    <submittedName>
        <fullName evidence="10">CheY-like receiver, AAA-type ATPase and DNA-binding domain-containing response regulator</fullName>
    </submittedName>
</protein>
<reference evidence="11" key="1">
    <citation type="journal article" date="2013" name="Stand. Genomic Sci.">
        <title>Complete genome sequence of Desulfocapsa sulfexigens, a marine deltaproteobacterium specialized in disproportionating inorganic sulfur compounds.</title>
        <authorList>
            <person name="Finster K.W."/>
            <person name="Kjeldsen K.U."/>
            <person name="Kube M."/>
            <person name="Reinhardt R."/>
            <person name="Mussmann M."/>
            <person name="Amann R."/>
            <person name="Schreiber L."/>
        </authorList>
    </citation>
    <scope>NUCLEOTIDE SEQUENCE [LARGE SCALE GENOMIC DNA]</scope>
    <source>
        <strain evidence="11">DSM 10523 / SB164P1</strain>
    </source>
</reference>
<dbReference type="InterPro" id="IPR002078">
    <property type="entry name" value="Sigma_54_int"/>
</dbReference>
<dbReference type="Pfam" id="PF25601">
    <property type="entry name" value="AAA_lid_14"/>
    <property type="match status" value="1"/>
</dbReference>
<keyword evidence="6" id="KW-0804">Transcription</keyword>
<dbReference type="CDD" id="cd00009">
    <property type="entry name" value="AAA"/>
    <property type="match status" value="1"/>
</dbReference>
<keyword evidence="5" id="KW-0805">Transcription regulation</keyword>
<dbReference type="Pfam" id="PF00158">
    <property type="entry name" value="Sigma54_activat"/>
    <property type="match status" value="1"/>
</dbReference>
<organism evidence="10 11">
    <name type="scientific">Desulfocapsa sulfexigens (strain DSM 10523 / SB164P1)</name>
    <dbReference type="NCBI Taxonomy" id="1167006"/>
    <lineage>
        <taxon>Bacteria</taxon>
        <taxon>Pseudomonadati</taxon>
        <taxon>Thermodesulfobacteriota</taxon>
        <taxon>Desulfobulbia</taxon>
        <taxon>Desulfobulbales</taxon>
        <taxon>Desulfocapsaceae</taxon>
        <taxon>Desulfocapsa</taxon>
    </lineage>
</organism>
<dbReference type="PANTHER" id="PTHR32071">
    <property type="entry name" value="TRANSCRIPTIONAL REGULATORY PROTEIN"/>
    <property type="match status" value="1"/>
</dbReference>
<dbReference type="InterPro" id="IPR027417">
    <property type="entry name" value="P-loop_NTPase"/>
</dbReference>
<keyword evidence="10" id="KW-0238">DNA-binding</keyword>
<evidence type="ECO:0000259" key="8">
    <source>
        <dbReference type="PROSITE" id="PS50045"/>
    </source>
</evidence>
<keyword evidence="4" id="KW-0902">Two-component regulatory system</keyword>
<evidence type="ECO:0000256" key="2">
    <source>
        <dbReference type="ARBA" id="ARBA00022741"/>
    </source>
</evidence>
<dbReference type="InterPro" id="IPR058031">
    <property type="entry name" value="AAA_lid_NorR"/>
</dbReference>
<accession>M1NHW0</accession>
<dbReference type="OrthoDB" id="9763792at2"/>
<dbReference type="SMART" id="SM00382">
    <property type="entry name" value="AAA"/>
    <property type="match status" value="1"/>
</dbReference>
<feature type="modified residue" description="4-aspartylphosphate" evidence="7">
    <location>
        <position position="60"/>
    </location>
</feature>
<dbReference type="InterPro" id="IPR003593">
    <property type="entry name" value="AAA+_ATPase"/>
</dbReference>
<dbReference type="EMBL" id="CP003985">
    <property type="protein sequence ID" value="AGF79184.1"/>
    <property type="molecule type" value="Genomic_DNA"/>
</dbReference>
<dbReference type="GO" id="GO:0000160">
    <property type="term" value="P:phosphorelay signal transduction system"/>
    <property type="evidence" value="ECO:0007669"/>
    <property type="project" value="UniProtKB-KW"/>
</dbReference>
<dbReference type="SUPFAM" id="SSF52172">
    <property type="entry name" value="CheY-like"/>
    <property type="match status" value="1"/>
</dbReference>
<evidence type="ECO:0000259" key="9">
    <source>
        <dbReference type="PROSITE" id="PS50110"/>
    </source>
</evidence>
<proteinExistence type="predicted"/>
<evidence type="ECO:0000256" key="1">
    <source>
        <dbReference type="ARBA" id="ARBA00022553"/>
    </source>
</evidence>
<evidence type="ECO:0000256" key="7">
    <source>
        <dbReference type="PROSITE-ProRule" id="PRU00169"/>
    </source>
</evidence>
<dbReference type="Gene3D" id="3.40.50.300">
    <property type="entry name" value="P-loop containing nucleotide triphosphate hydrolases"/>
    <property type="match status" value="1"/>
</dbReference>
<sequence>MNGEAEKKMRLLIVDDERDLLNLLKKVLAKKCDCDISLANTGAEAQTQIQGWKPDVVLTDIIMPETDGLQLLEFIQTTDPTISTIIMTGYGTVEMAVKALKKGAYDFFEKPFDNDKISQVVKRAMERTKLLKENQRLQQQVINNCNSTQFIGKSKPLRQAVDLLIRYGKSDATLLIRGESGTGKEVAARTVHLSSKRAARKMITVNCPALPEQILESELFGYCKGAFTGADNDKDGLFLEAEGSTILLDEIADIPVSLQTKLLRVLQEKEIQPLGQTKTIKVDVRVLASTNQNLEEKIEKGEFREDLYYRLNVMNIVLPSLREMKEDIPLLAQHFLKMYAIEYERENLSFSKEAMQCMMQQPWKGNVREFQNIINRAVLLASDHILTVHDLKNDDGNNTCNYDPSQLPLPQNIHSLPYKDAKQTIISDFTISYLKNCLHNSKGNVTAAARASCMERQAFQRLMRKHAIQSSTYK</sequence>
<dbReference type="PROSITE" id="PS50110">
    <property type="entry name" value="RESPONSE_REGULATORY"/>
    <property type="match status" value="1"/>
</dbReference>
<dbReference type="Pfam" id="PF00072">
    <property type="entry name" value="Response_reg"/>
    <property type="match status" value="1"/>
</dbReference>
<keyword evidence="1 7" id="KW-0597">Phosphoprotein</keyword>
<keyword evidence="2" id="KW-0547">Nucleotide-binding</keyword>
<dbReference type="InterPro" id="IPR009057">
    <property type="entry name" value="Homeodomain-like_sf"/>
</dbReference>
<dbReference type="Gene3D" id="3.40.50.2300">
    <property type="match status" value="1"/>
</dbReference>
<dbReference type="Gene3D" id="1.10.8.60">
    <property type="match status" value="1"/>
</dbReference>
<evidence type="ECO:0000256" key="5">
    <source>
        <dbReference type="ARBA" id="ARBA00023015"/>
    </source>
</evidence>
<dbReference type="eggNOG" id="COG2204">
    <property type="taxonomic scope" value="Bacteria"/>
</dbReference>